<dbReference type="Proteomes" id="UP000887580">
    <property type="component" value="Unplaced"/>
</dbReference>
<organism evidence="1 2">
    <name type="scientific">Panagrolaimus sp. PS1159</name>
    <dbReference type="NCBI Taxonomy" id="55785"/>
    <lineage>
        <taxon>Eukaryota</taxon>
        <taxon>Metazoa</taxon>
        <taxon>Ecdysozoa</taxon>
        <taxon>Nematoda</taxon>
        <taxon>Chromadorea</taxon>
        <taxon>Rhabditida</taxon>
        <taxon>Tylenchina</taxon>
        <taxon>Panagrolaimomorpha</taxon>
        <taxon>Panagrolaimoidea</taxon>
        <taxon>Panagrolaimidae</taxon>
        <taxon>Panagrolaimus</taxon>
    </lineage>
</organism>
<evidence type="ECO:0000313" key="2">
    <source>
        <dbReference type="WBParaSite" id="PS1159_v2.g22004.t1"/>
    </source>
</evidence>
<name>A0AC35FYK0_9BILA</name>
<reference evidence="2" key="1">
    <citation type="submission" date="2022-11" db="UniProtKB">
        <authorList>
            <consortium name="WormBaseParasite"/>
        </authorList>
    </citation>
    <scope>IDENTIFICATION</scope>
</reference>
<sequence length="1096" mass="124310">MATKSESVPTEKSHHTFIGVSPGSNRKYGNLTLNQIHHHLSDSSKSFTADNKNNRNDGQKEKNDGDSCISNMKSDPREIKYPSFLNQSGYGHLNKSEKEKLDLSTKGSILSLHIAAFENTGEGSAESYDANESLEKKERKFGLFKKWENEKHIFSRSSPFLNVLEIPRQQENEHVTPEVAQFKASQILLNPNEAFSSKNSYSNDKLFTLVFKGVGKTGLNVLSLPEVITVPRTAGKHLLIYSTNENVNIKSFRKDDLTPWKGNPHLKNYFTSNNGDNVKAVESKLANGETQAQCYSATHFDYLKEGNKITKKVFSATTPSSQIPLKNTFIVVFYDIEKDIIPFDFVSPQNVSLSASKRSPSDKSDGPAFKKPFKEDQSTPKRHPQNKSLIGIGNVNEFLDNTASPGPSTSPSVVAIVESNNKLFDMAIKLKKVEKELFETKEKAKKTEEQLKKIQGEMDILTKQLDKQVKSSAKKENKLEHENADLKEELNQNNLEYTIELEKLEDQIKADSENIKFLEDEIAALKKSIEEKSKVVELKRKGKYTPEVQLAMAELQTLGIRDHTIGPAMKVICNMLGLSPNAVPSARTVAFNSFFAKAMNLRQLREIIENAASSNIQSTLCTDESIRNDKLLHNYIIQVVESDQTRDYVLGTVKGLDKSTSTIMELLEKLVKKLDSDETCKHWELFMMNLGNLLTDQASTNTKLAKELPKLKELIAANDEHWDQLTFEQQQNLIKVRSFYCQLHVLQNMTPVVIKSLLDHEKLYRGDENIKQPLIFVLLQELSRFLGARAASKYDVAKKWKAFCDEYKIKYGNVPDFKGHRFNIFFAIGAAVFYLLDDIIKFYETFKTQMHDSKINIGDALKDPLVLSHLHLLAAVNAYITGPMTRLTENSPTINSLTEHAKCLIQFLERVNGEPLEMLYGFAPFEDFEEAEEVTARSKDHLEHLDLVSPAYPEIISDAIEYVSEDLLEYSNKKFAPFLEGGEHYSSTADLRSVPRSNRRCESIFGLLGSDYSVAPKKRIARRDIKVQSIFNKNFDWFKAKPQEEREKIVKESMAEAHLLEKDAAEDEKAYGIALWKNLVKKKEKDDRAINIFTKN</sequence>
<evidence type="ECO:0000313" key="1">
    <source>
        <dbReference type="Proteomes" id="UP000887580"/>
    </source>
</evidence>
<accession>A0AC35FYK0</accession>
<dbReference type="WBParaSite" id="PS1159_v2.g22004.t1">
    <property type="protein sequence ID" value="PS1159_v2.g22004.t1"/>
    <property type="gene ID" value="PS1159_v2.g22004"/>
</dbReference>
<proteinExistence type="predicted"/>
<protein>
    <submittedName>
        <fullName evidence="2">Uncharacterized protein</fullName>
    </submittedName>
</protein>